<comment type="caution">
    <text evidence="3">The sequence shown here is derived from an EMBL/GenBank/DDBJ whole genome shotgun (WGS) entry which is preliminary data.</text>
</comment>
<proteinExistence type="predicted"/>
<keyword evidence="4" id="KW-1185">Reference proteome</keyword>
<feature type="chain" id="PRO_5046806175" evidence="2">
    <location>
        <begin position="22"/>
        <end position="121"/>
    </location>
</feature>
<sequence>MIMMAVILLLKAVLIITMTSAITLDPSPALSKNLTNSSKFEVAANNINKQPELPTTTDTLFKNAAKCVIFLLFICWCLKFTNSSRRPDSNQIQEPKYSDSPPPYDPPPSYDECIVAQQQHD</sequence>
<dbReference type="EMBL" id="CAXLJM020000111">
    <property type="protein sequence ID" value="CAL8136347.1"/>
    <property type="molecule type" value="Genomic_DNA"/>
</dbReference>
<organism evidence="3 4">
    <name type="scientific">Orchesella dallaii</name>
    <dbReference type="NCBI Taxonomy" id="48710"/>
    <lineage>
        <taxon>Eukaryota</taxon>
        <taxon>Metazoa</taxon>
        <taxon>Ecdysozoa</taxon>
        <taxon>Arthropoda</taxon>
        <taxon>Hexapoda</taxon>
        <taxon>Collembola</taxon>
        <taxon>Entomobryomorpha</taxon>
        <taxon>Entomobryoidea</taxon>
        <taxon>Orchesellidae</taxon>
        <taxon>Orchesellinae</taxon>
        <taxon>Orchesella</taxon>
    </lineage>
</organism>
<keyword evidence="2" id="KW-0732">Signal</keyword>
<protein>
    <submittedName>
        <fullName evidence="3">Uncharacterized protein</fullName>
    </submittedName>
</protein>
<evidence type="ECO:0000313" key="3">
    <source>
        <dbReference type="EMBL" id="CAL8136347.1"/>
    </source>
</evidence>
<evidence type="ECO:0000256" key="1">
    <source>
        <dbReference type="SAM" id="MobiDB-lite"/>
    </source>
</evidence>
<dbReference type="Proteomes" id="UP001642540">
    <property type="component" value="Unassembled WGS sequence"/>
</dbReference>
<evidence type="ECO:0000256" key="2">
    <source>
        <dbReference type="SAM" id="SignalP"/>
    </source>
</evidence>
<gene>
    <name evidence="3" type="ORF">ODALV1_LOCUS26399</name>
</gene>
<feature type="compositionally biased region" description="Pro residues" evidence="1">
    <location>
        <begin position="100"/>
        <end position="109"/>
    </location>
</feature>
<reference evidence="3 4" key="1">
    <citation type="submission" date="2024-08" db="EMBL/GenBank/DDBJ databases">
        <authorList>
            <person name="Cucini C."/>
            <person name="Frati F."/>
        </authorList>
    </citation>
    <scope>NUCLEOTIDE SEQUENCE [LARGE SCALE GENOMIC DNA]</scope>
</reference>
<feature type="signal peptide" evidence="2">
    <location>
        <begin position="1"/>
        <end position="21"/>
    </location>
</feature>
<evidence type="ECO:0000313" key="4">
    <source>
        <dbReference type="Proteomes" id="UP001642540"/>
    </source>
</evidence>
<name>A0ABP1RV22_9HEXA</name>
<feature type="compositionally biased region" description="Polar residues" evidence="1">
    <location>
        <begin position="83"/>
        <end position="93"/>
    </location>
</feature>
<accession>A0ABP1RV22</accession>
<feature type="region of interest" description="Disordered" evidence="1">
    <location>
        <begin position="83"/>
        <end position="111"/>
    </location>
</feature>